<dbReference type="AlphaFoldDB" id="A0A0K1JF17"/>
<keyword evidence="3" id="KW-1185">Reference proteome</keyword>
<proteinExistence type="predicted"/>
<reference evidence="2 3" key="1">
    <citation type="submission" date="2015-03" db="EMBL/GenBank/DDBJ databases">
        <title>Luteipulveratus halotolerans sp. nov., a novel actinobacterium (Dermacoccaceae) from Sarawak, Malaysia.</title>
        <authorList>
            <person name="Juboi H."/>
            <person name="Basik A."/>
            <person name="Shamsul S.S."/>
            <person name="Arnold P."/>
            <person name="Schmitt E.K."/>
            <person name="Sanglier J.-J."/>
            <person name="Yeo T."/>
        </authorList>
    </citation>
    <scope>NUCLEOTIDE SEQUENCE [LARGE SCALE GENOMIC DNA]</scope>
    <source>
        <strain evidence="2 3">MN07-A0370</strain>
    </source>
</reference>
<organism evidence="2 3">
    <name type="scientific">Luteipulveratus mongoliensis</name>
    <dbReference type="NCBI Taxonomy" id="571913"/>
    <lineage>
        <taxon>Bacteria</taxon>
        <taxon>Bacillati</taxon>
        <taxon>Actinomycetota</taxon>
        <taxon>Actinomycetes</taxon>
        <taxon>Micrococcales</taxon>
        <taxon>Dermacoccaceae</taxon>
        <taxon>Luteipulveratus</taxon>
    </lineage>
</organism>
<gene>
    <name evidence="2" type="ORF">VV02_03760</name>
</gene>
<evidence type="ECO:0000313" key="3">
    <source>
        <dbReference type="Proteomes" id="UP000066480"/>
    </source>
</evidence>
<feature type="signal peptide" evidence="1">
    <location>
        <begin position="1"/>
        <end position="29"/>
    </location>
</feature>
<name>A0A0K1JF17_9MICO</name>
<keyword evidence="1" id="KW-0732">Signal</keyword>
<sequence>MPNVKTFAKVAIPTVAALAMFGAAAPANAYPIPGPSGGGGSDLVEVVAQPATFIGSNGFEITNVADRSSGSDEQLSATIPAGTRFVVDSNNFANAAAGDYAGYTVTLWTINGHRNVVLTLTTAMAPGESRDVSLGQLQATIGTTFDLRLDAVANQPAVTQAALAATEGADVADSQYTKNNAAGLTCLAAAAPAASACSASDGMNAPL</sequence>
<feature type="chain" id="PRO_5005461649" evidence="1">
    <location>
        <begin position="30"/>
        <end position="207"/>
    </location>
</feature>
<accession>A0A0K1JF17</accession>
<dbReference type="EMBL" id="CP011112">
    <property type="protein sequence ID" value="AKU15183.1"/>
    <property type="molecule type" value="Genomic_DNA"/>
</dbReference>
<dbReference type="Proteomes" id="UP000066480">
    <property type="component" value="Chromosome"/>
</dbReference>
<evidence type="ECO:0000313" key="2">
    <source>
        <dbReference type="EMBL" id="AKU15183.1"/>
    </source>
</evidence>
<dbReference type="RefSeq" id="WP_052589929.1">
    <property type="nucleotide sequence ID" value="NZ_CP011112.1"/>
</dbReference>
<evidence type="ECO:0000256" key="1">
    <source>
        <dbReference type="SAM" id="SignalP"/>
    </source>
</evidence>
<dbReference type="KEGG" id="lmoi:VV02_03760"/>
<protein>
    <submittedName>
        <fullName evidence="2">Uncharacterized protein</fullName>
    </submittedName>
</protein>